<dbReference type="Proteomes" id="UP000055854">
    <property type="component" value="Unassembled WGS sequence"/>
</dbReference>
<evidence type="ECO:0000256" key="9">
    <source>
        <dbReference type="ARBA" id="ARBA00023136"/>
    </source>
</evidence>
<evidence type="ECO:0000256" key="1">
    <source>
        <dbReference type="ARBA" id="ARBA00004413"/>
    </source>
</evidence>
<dbReference type="AlphaFoldDB" id="A0A109HL18"/>
<keyword evidence="4" id="KW-0813">Transport</keyword>
<feature type="coiled-coil region" evidence="11">
    <location>
        <begin position="14"/>
        <end position="52"/>
    </location>
</feature>
<name>A0A109HL18_XANCT</name>
<proteinExistence type="inferred from homology"/>
<evidence type="ECO:0000313" key="12">
    <source>
        <dbReference type="EMBL" id="KWV11752.1"/>
    </source>
</evidence>
<comment type="caution">
    <text evidence="12">The sequence shown here is derived from an EMBL/GenBank/DDBJ whole genome shotgun (WGS) entry which is preliminary data.</text>
</comment>
<dbReference type="InterPro" id="IPR012823">
    <property type="entry name" value="Flagell_FliJ"/>
</dbReference>
<evidence type="ECO:0000256" key="7">
    <source>
        <dbReference type="ARBA" id="ARBA00022795"/>
    </source>
</evidence>
<keyword evidence="10" id="KW-1006">Bacterial flagellum protein export</keyword>
<evidence type="ECO:0000256" key="2">
    <source>
        <dbReference type="ARBA" id="ARBA00010004"/>
    </source>
</evidence>
<keyword evidence="6" id="KW-0145">Chemotaxis</keyword>
<reference evidence="12 13" key="1">
    <citation type="submission" date="2015-11" db="EMBL/GenBank/DDBJ databases">
        <title>Long Read and Single Molecule DNA Sequencing Simplifies Genome Assembly and TAL Effector Gene Analysis of Xanthomonas translucens.</title>
        <authorList>
            <person name="Peng Z."/>
            <person name="Hu Y."/>
            <person name="Xie J."/>
            <person name="Potnis N."/>
            <person name="Akhunova A."/>
            <person name="Jones J."/>
            <person name="Liu Z."/>
            <person name="White F."/>
            <person name="Liu S."/>
        </authorList>
    </citation>
    <scope>NUCLEOTIDE SEQUENCE [LARGE SCALE GENOMIC DNA]</scope>
    <source>
        <strain evidence="12 13">B1</strain>
    </source>
</reference>
<dbReference type="PANTHER" id="PTHR38786">
    <property type="entry name" value="FLAGELLAR FLIJ PROTEIN"/>
    <property type="match status" value="1"/>
</dbReference>
<dbReference type="InterPro" id="IPR053716">
    <property type="entry name" value="Flag_assembly_chemotaxis_eff"/>
</dbReference>
<dbReference type="OrthoDB" id="6049021at2"/>
<dbReference type="EMBL" id="LNTA01000261">
    <property type="protein sequence ID" value="KWV11752.1"/>
    <property type="molecule type" value="Genomic_DNA"/>
</dbReference>
<evidence type="ECO:0000256" key="5">
    <source>
        <dbReference type="ARBA" id="ARBA00022475"/>
    </source>
</evidence>
<evidence type="ECO:0000256" key="6">
    <source>
        <dbReference type="ARBA" id="ARBA00022500"/>
    </source>
</evidence>
<evidence type="ECO:0000256" key="3">
    <source>
        <dbReference type="ARBA" id="ARBA00020392"/>
    </source>
</evidence>
<dbReference type="GO" id="GO:0015031">
    <property type="term" value="P:protein transport"/>
    <property type="evidence" value="ECO:0007669"/>
    <property type="project" value="UniProtKB-KW"/>
</dbReference>
<evidence type="ECO:0000256" key="11">
    <source>
        <dbReference type="SAM" id="Coils"/>
    </source>
</evidence>
<accession>A0A109HL18</accession>
<keyword evidence="7" id="KW-1005">Bacterial flagellum biogenesis</keyword>
<dbReference type="GO" id="GO:0044781">
    <property type="term" value="P:bacterial-type flagellum organization"/>
    <property type="evidence" value="ECO:0007669"/>
    <property type="project" value="UniProtKB-KW"/>
</dbReference>
<comment type="subcellular location">
    <subcellularLocation>
        <location evidence="1">Cell membrane</location>
        <topology evidence="1">Peripheral membrane protein</topology>
        <orientation evidence="1">Cytoplasmic side</orientation>
    </subcellularLocation>
</comment>
<dbReference type="Gene3D" id="1.10.287.1700">
    <property type="match status" value="1"/>
</dbReference>
<dbReference type="NCBIfam" id="TIGR02473">
    <property type="entry name" value="flagell_FliJ"/>
    <property type="match status" value="1"/>
</dbReference>
<keyword evidence="9" id="KW-0472">Membrane</keyword>
<evidence type="ECO:0000256" key="10">
    <source>
        <dbReference type="ARBA" id="ARBA00023225"/>
    </source>
</evidence>
<keyword evidence="12" id="KW-0282">Flagellum</keyword>
<sequence length="157" mass="18275">MMQSQRIDPLLRRAQQHEDEVARDLAERQRALETHESRLEELRRYAEEYANGQMSATSLAQLANRRAFLDRLESAVQQQCQTVDRNREKVEMERSRLLLASRDKQVLEQLAASYRAQERKVDDRRSQREMDDLGARRVRLAVAAAAADSDYDNGDSR</sequence>
<dbReference type="PANTHER" id="PTHR38786:SF1">
    <property type="entry name" value="FLAGELLAR FLIJ PROTEIN"/>
    <property type="match status" value="1"/>
</dbReference>
<dbReference type="RefSeq" id="WP_058360837.1">
    <property type="nucleotide sequence ID" value="NZ_CP089999.1"/>
</dbReference>
<keyword evidence="5" id="KW-1003">Cell membrane</keyword>
<evidence type="ECO:0000313" key="13">
    <source>
        <dbReference type="Proteomes" id="UP000055854"/>
    </source>
</evidence>
<gene>
    <name evidence="12" type="ORF">ATB53_18775</name>
</gene>
<dbReference type="GO" id="GO:0005886">
    <property type="term" value="C:plasma membrane"/>
    <property type="evidence" value="ECO:0007669"/>
    <property type="project" value="UniProtKB-SubCell"/>
</dbReference>
<keyword evidence="11" id="KW-0175">Coiled coil</keyword>
<keyword evidence="12" id="KW-0969">Cilium</keyword>
<evidence type="ECO:0000256" key="4">
    <source>
        <dbReference type="ARBA" id="ARBA00022448"/>
    </source>
</evidence>
<dbReference type="Pfam" id="PF02050">
    <property type="entry name" value="FliJ"/>
    <property type="match status" value="1"/>
</dbReference>
<dbReference type="GO" id="GO:0006935">
    <property type="term" value="P:chemotaxis"/>
    <property type="evidence" value="ECO:0007669"/>
    <property type="project" value="UniProtKB-KW"/>
</dbReference>
<dbReference type="GO" id="GO:0009288">
    <property type="term" value="C:bacterial-type flagellum"/>
    <property type="evidence" value="ECO:0007669"/>
    <property type="project" value="InterPro"/>
</dbReference>
<dbReference type="GO" id="GO:0071973">
    <property type="term" value="P:bacterial-type flagellum-dependent cell motility"/>
    <property type="evidence" value="ECO:0007669"/>
    <property type="project" value="InterPro"/>
</dbReference>
<comment type="similarity">
    <text evidence="2">Belongs to the FliJ family.</text>
</comment>
<organism evidence="12 13">
    <name type="scientific">Xanthomonas campestris pv. translucens</name>
    <dbReference type="NCBI Taxonomy" id="343"/>
    <lineage>
        <taxon>Bacteria</taxon>
        <taxon>Pseudomonadati</taxon>
        <taxon>Pseudomonadota</taxon>
        <taxon>Gammaproteobacteria</taxon>
        <taxon>Lysobacterales</taxon>
        <taxon>Lysobacteraceae</taxon>
        <taxon>Xanthomonas</taxon>
        <taxon>Xanthomonas translucens group</taxon>
    </lineage>
</organism>
<protein>
    <recommendedName>
        <fullName evidence="3">Flagellar FliJ protein</fullName>
    </recommendedName>
</protein>
<keyword evidence="12" id="KW-0966">Cell projection</keyword>
<keyword evidence="8" id="KW-0653">Protein transport</keyword>
<evidence type="ECO:0000256" key="8">
    <source>
        <dbReference type="ARBA" id="ARBA00022927"/>
    </source>
</evidence>
<dbReference type="InterPro" id="IPR052570">
    <property type="entry name" value="FliJ"/>
</dbReference>